<evidence type="ECO:0000313" key="1">
    <source>
        <dbReference type="EMBL" id="NKI91346.1"/>
    </source>
</evidence>
<protein>
    <submittedName>
        <fullName evidence="1">Uncharacterized protein</fullName>
    </submittedName>
</protein>
<dbReference type="Proteomes" id="UP000717634">
    <property type="component" value="Unassembled WGS sequence"/>
</dbReference>
<reference evidence="1 2" key="1">
    <citation type="submission" date="2020-03" db="EMBL/GenBank/DDBJ databases">
        <title>Genomic Encyclopedia of Type Strains, Phase IV (KMG-V): Genome sequencing to study the core and pangenomes of soil and plant-associated prokaryotes.</title>
        <authorList>
            <person name="Whitman W."/>
        </authorList>
    </citation>
    <scope>NUCLEOTIDE SEQUENCE [LARGE SCALE GENOMIC DNA]</scope>
    <source>
        <strain evidence="1 2">1B</strain>
    </source>
</reference>
<comment type="caution">
    <text evidence="1">The sequence shown here is derived from an EMBL/GenBank/DDBJ whole genome shotgun (WGS) entry which is preliminary data.</text>
</comment>
<sequence length="102" mass="11222">MANHLLRHRRFPPAAAAGGWAAGPASAGPRRYVVSYQLIGAELFEGQVVASYVAPCVRLFETDEFNVIWAELVDEFGTSPYRLGLEILAIEACPLPVRHAWL</sequence>
<keyword evidence="2" id="KW-1185">Reference proteome</keyword>
<proteinExistence type="predicted"/>
<dbReference type="EMBL" id="JAAVTK010000015">
    <property type="protein sequence ID" value="NKI91346.1"/>
    <property type="molecule type" value="Genomic_DNA"/>
</dbReference>
<name>A0ABX1HQE5_9BACT</name>
<evidence type="ECO:0000313" key="2">
    <source>
        <dbReference type="Proteomes" id="UP000717634"/>
    </source>
</evidence>
<organism evidence="1 2">
    <name type="scientific">Hymenobacter artigasi</name>
    <dbReference type="NCBI Taxonomy" id="2719616"/>
    <lineage>
        <taxon>Bacteria</taxon>
        <taxon>Pseudomonadati</taxon>
        <taxon>Bacteroidota</taxon>
        <taxon>Cytophagia</taxon>
        <taxon>Cytophagales</taxon>
        <taxon>Hymenobacteraceae</taxon>
        <taxon>Hymenobacter</taxon>
    </lineage>
</organism>
<accession>A0ABX1HQE5</accession>
<gene>
    <name evidence="1" type="ORF">HBN54_003963</name>
</gene>
<dbReference type="RefSeq" id="WP_168674911.1">
    <property type="nucleotide sequence ID" value="NZ_JAAVTK010000015.1"/>
</dbReference>